<keyword evidence="5 7" id="KW-0472">Membrane</keyword>
<accession>A0ABN9W948</accession>
<dbReference type="InterPro" id="IPR002048">
    <property type="entry name" value="EF_hand_dom"/>
</dbReference>
<evidence type="ECO:0000256" key="5">
    <source>
        <dbReference type="ARBA" id="ARBA00023136"/>
    </source>
</evidence>
<keyword evidence="4 7" id="KW-1133">Transmembrane helix</keyword>
<dbReference type="Gene3D" id="1.20.120.350">
    <property type="entry name" value="Voltage-gated potassium channels. Chain C"/>
    <property type="match status" value="1"/>
</dbReference>
<organism evidence="9 10">
    <name type="scientific">Prorocentrum cordatum</name>
    <dbReference type="NCBI Taxonomy" id="2364126"/>
    <lineage>
        <taxon>Eukaryota</taxon>
        <taxon>Sar</taxon>
        <taxon>Alveolata</taxon>
        <taxon>Dinophyceae</taxon>
        <taxon>Prorocentrales</taxon>
        <taxon>Prorocentraceae</taxon>
        <taxon>Prorocentrum</taxon>
    </lineage>
</organism>
<gene>
    <name evidence="9" type="ORF">PCOR1329_LOCUS64341</name>
</gene>
<evidence type="ECO:0000313" key="10">
    <source>
        <dbReference type="Proteomes" id="UP001189429"/>
    </source>
</evidence>
<feature type="transmembrane region" description="Helical" evidence="7">
    <location>
        <begin position="363"/>
        <end position="384"/>
    </location>
</feature>
<evidence type="ECO:0000313" key="9">
    <source>
        <dbReference type="EMBL" id="CAK0881530.1"/>
    </source>
</evidence>
<feature type="non-terminal residue" evidence="9">
    <location>
        <position position="1"/>
    </location>
</feature>
<protein>
    <recommendedName>
        <fullName evidence="8">EF-hand domain-containing protein</fullName>
    </recommendedName>
</protein>
<dbReference type="PANTHER" id="PTHR46726:SF1">
    <property type="entry name" value="TWO-PORE CALCIUM CHANNEL 3"/>
    <property type="match status" value="1"/>
</dbReference>
<keyword evidence="10" id="KW-1185">Reference proteome</keyword>
<dbReference type="Pfam" id="PF13202">
    <property type="entry name" value="EF-hand_5"/>
    <property type="match status" value="1"/>
</dbReference>
<dbReference type="InterPro" id="IPR018247">
    <property type="entry name" value="EF_Hand_1_Ca_BS"/>
</dbReference>
<comment type="caution">
    <text evidence="9">The sequence shown here is derived from an EMBL/GenBank/DDBJ whole genome shotgun (WGS) entry which is preliminary data.</text>
</comment>
<dbReference type="CDD" id="cd00051">
    <property type="entry name" value="EFh"/>
    <property type="match status" value="1"/>
</dbReference>
<dbReference type="Pfam" id="PF00036">
    <property type="entry name" value="EF-hand_1"/>
    <property type="match status" value="1"/>
</dbReference>
<keyword evidence="3" id="KW-0106">Calcium</keyword>
<dbReference type="SMART" id="SM00054">
    <property type="entry name" value="EFh"/>
    <property type="match status" value="2"/>
</dbReference>
<evidence type="ECO:0000256" key="1">
    <source>
        <dbReference type="ARBA" id="ARBA00004141"/>
    </source>
</evidence>
<feature type="domain" description="EF-hand" evidence="8">
    <location>
        <begin position="485"/>
        <end position="520"/>
    </location>
</feature>
<dbReference type="PROSITE" id="PS00018">
    <property type="entry name" value="EF_HAND_1"/>
    <property type="match status" value="2"/>
</dbReference>
<feature type="domain" description="EF-hand" evidence="8">
    <location>
        <begin position="529"/>
        <end position="564"/>
    </location>
</feature>
<keyword evidence="2 7" id="KW-0812">Transmembrane</keyword>
<dbReference type="PROSITE" id="PS50222">
    <property type="entry name" value="EF_HAND_2"/>
    <property type="match status" value="2"/>
</dbReference>
<evidence type="ECO:0000259" key="8">
    <source>
        <dbReference type="PROSITE" id="PS50222"/>
    </source>
</evidence>
<reference evidence="9" key="1">
    <citation type="submission" date="2023-10" db="EMBL/GenBank/DDBJ databases">
        <authorList>
            <person name="Chen Y."/>
            <person name="Shah S."/>
            <person name="Dougan E. K."/>
            <person name="Thang M."/>
            <person name="Chan C."/>
        </authorList>
    </citation>
    <scope>NUCLEOTIDE SEQUENCE [LARGE SCALE GENOMIC DNA]</scope>
</reference>
<evidence type="ECO:0000256" key="2">
    <source>
        <dbReference type="ARBA" id="ARBA00022692"/>
    </source>
</evidence>
<dbReference type="PANTHER" id="PTHR46726">
    <property type="entry name" value="TWO PORE CHANNEL 3"/>
    <property type="match status" value="1"/>
</dbReference>
<dbReference type="Gene3D" id="1.10.287.70">
    <property type="match status" value="1"/>
</dbReference>
<sequence>AAPAPRAAPPALRGAAGTAGTLAASMESLEAPPPVGDAGCSSLSSDQLPWRPCWSPRASAEFSARQLEQLRSCVRAAMREEIWAQPRRGGSARQPPQGAARLPGCWGIPPADAGHTDRRPSVGRAQRAAEAAPLTGRNPRGKTADEPVAAVQDSAIPAVVDELKEMDKLVRASSSSQSSIEECQTEISRKSTQFKSVLRRTSFTSLDSSLPWWQSRVKKLVHGQYFDAVMGLIIMVNCVFIGLEVQLKLEDKEVIILSWLDSIFLVWFLFEAILRFVADGQSVFRSPWFRFDVALVVIGIAVSWVMMPIVKALGVQQVPLVSQLLTLRILRLLRTVRAFRMMSAFSELCRLCSGLLRSLRTMLSVGLMVFVSLFSFSVLGVDLITHSEKLNANDETRKIVESRFASLPEFMLTLMQFATQDSIASIYYPLMQEEPLLTLYFCGLWMVIAVALMNLVTAVIVDSALSLGREEADLKQAINRKVLQKNIPNLEAMFEIVDKDNNGTISFQELHGMHQEGKLIFPKDISSMIDPEHLVDMFEFVDKDKSGEIDKDEFIEGVCCLALSSMSIEALQMLQLLRGCHQMLVDIQGPNRVHVPRW</sequence>
<comment type="subcellular location">
    <subcellularLocation>
        <location evidence="1">Membrane</location>
        <topology evidence="1">Multi-pass membrane protein</topology>
    </subcellularLocation>
</comment>
<evidence type="ECO:0000256" key="3">
    <source>
        <dbReference type="ARBA" id="ARBA00022837"/>
    </source>
</evidence>
<dbReference type="InterPro" id="IPR005821">
    <property type="entry name" value="Ion_trans_dom"/>
</dbReference>
<dbReference type="InterPro" id="IPR011992">
    <property type="entry name" value="EF-hand-dom_pair"/>
</dbReference>
<evidence type="ECO:0000256" key="6">
    <source>
        <dbReference type="SAM" id="MobiDB-lite"/>
    </source>
</evidence>
<feature type="region of interest" description="Disordered" evidence="6">
    <location>
        <begin position="113"/>
        <end position="147"/>
    </location>
</feature>
<dbReference type="SUPFAM" id="SSF47473">
    <property type="entry name" value="EF-hand"/>
    <property type="match status" value="1"/>
</dbReference>
<dbReference type="EMBL" id="CAUYUJ010018197">
    <property type="protein sequence ID" value="CAK0881530.1"/>
    <property type="molecule type" value="Genomic_DNA"/>
</dbReference>
<name>A0ABN9W948_9DINO</name>
<evidence type="ECO:0000256" key="7">
    <source>
        <dbReference type="SAM" id="Phobius"/>
    </source>
</evidence>
<dbReference type="Pfam" id="PF00520">
    <property type="entry name" value="Ion_trans"/>
    <property type="match status" value="1"/>
</dbReference>
<evidence type="ECO:0000256" key="4">
    <source>
        <dbReference type="ARBA" id="ARBA00022989"/>
    </source>
</evidence>
<feature type="transmembrane region" description="Helical" evidence="7">
    <location>
        <begin position="225"/>
        <end position="243"/>
    </location>
</feature>
<feature type="transmembrane region" description="Helical" evidence="7">
    <location>
        <begin position="289"/>
        <end position="307"/>
    </location>
</feature>
<dbReference type="InterPro" id="IPR027359">
    <property type="entry name" value="Volt_channel_dom_sf"/>
</dbReference>
<dbReference type="Gene3D" id="1.10.238.10">
    <property type="entry name" value="EF-hand"/>
    <property type="match status" value="1"/>
</dbReference>
<proteinExistence type="predicted"/>
<dbReference type="Proteomes" id="UP001189429">
    <property type="component" value="Unassembled WGS sequence"/>
</dbReference>
<feature type="transmembrane region" description="Helical" evidence="7">
    <location>
        <begin position="255"/>
        <end position="277"/>
    </location>
</feature>
<dbReference type="SUPFAM" id="SSF81324">
    <property type="entry name" value="Voltage-gated potassium channels"/>
    <property type="match status" value="1"/>
</dbReference>
<feature type="region of interest" description="Disordered" evidence="6">
    <location>
        <begin position="24"/>
        <end position="43"/>
    </location>
</feature>
<feature type="transmembrane region" description="Helical" evidence="7">
    <location>
        <begin position="437"/>
        <end position="461"/>
    </location>
</feature>